<name>F4RQ44_MELLP</name>
<feature type="compositionally biased region" description="Basic and acidic residues" evidence="1">
    <location>
        <begin position="46"/>
        <end position="61"/>
    </location>
</feature>
<gene>
    <name evidence="2" type="ORF">MELLADRAFT_107584</name>
</gene>
<dbReference type="KEGG" id="mlr:MELLADRAFT_107584"/>
<evidence type="ECO:0000256" key="1">
    <source>
        <dbReference type="SAM" id="MobiDB-lite"/>
    </source>
</evidence>
<dbReference type="AlphaFoldDB" id="F4RQ44"/>
<feature type="compositionally biased region" description="Low complexity" evidence="1">
    <location>
        <begin position="165"/>
        <end position="178"/>
    </location>
</feature>
<organism evidence="3">
    <name type="scientific">Melampsora larici-populina (strain 98AG31 / pathotype 3-4-7)</name>
    <name type="common">Poplar leaf rust fungus</name>
    <dbReference type="NCBI Taxonomy" id="747676"/>
    <lineage>
        <taxon>Eukaryota</taxon>
        <taxon>Fungi</taxon>
        <taxon>Dikarya</taxon>
        <taxon>Basidiomycota</taxon>
        <taxon>Pucciniomycotina</taxon>
        <taxon>Pucciniomycetes</taxon>
        <taxon>Pucciniales</taxon>
        <taxon>Melampsoraceae</taxon>
        <taxon>Melampsora</taxon>
    </lineage>
</organism>
<dbReference type="VEuPathDB" id="FungiDB:MELLADRAFT_107584"/>
<dbReference type="Proteomes" id="UP000001072">
    <property type="component" value="Unassembled WGS sequence"/>
</dbReference>
<dbReference type="HOGENOM" id="CLU_1073932_0_0_1"/>
<evidence type="ECO:0000313" key="2">
    <source>
        <dbReference type="EMBL" id="EGG05346.1"/>
    </source>
</evidence>
<feature type="compositionally biased region" description="Acidic residues" evidence="1">
    <location>
        <begin position="124"/>
        <end position="145"/>
    </location>
</feature>
<dbReference type="GeneID" id="18923214"/>
<evidence type="ECO:0000313" key="3">
    <source>
        <dbReference type="Proteomes" id="UP000001072"/>
    </source>
</evidence>
<dbReference type="RefSeq" id="XP_007411268.1">
    <property type="nucleotide sequence ID" value="XM_007411206.1"/>
</dbReference>
<feature type="compositionally biased region" description="Polar residues" evidence="1">
    <location>
        <begin position="242"/>
        <end position="252"/>
    </location>
</feature>
<dbReference type="InParanoid" id="F4RQ44"/>
<reference evidence="3" key="1">
    <citation type="journal article" date="2011" name="Proc. Natl. Acad. Sci. U.S.A.">
        <title>Obligate biotrophy features unraveled by the genomic analysis of rust fungi.</title>
        <authorList>
            <person name="Duplessis S."/>
            <person name="Cuomo C.A."/>
            <person name="Lin Y.-C."/>
            <person name="Aerts A."/>
            <person name="Tisserant E."/>
            <person name="Veneault-Fourrey C."/>
            <person name="Joly D.L."/>
            <person name="Hacquard S."/>
            <person name="Amselem J."/>
            <person name="Cantarel B.L."/>
            <person name="Chiu R."/>
            <person name="Coutinho P.M."/>
            <person name="Feau N."/>
            <person name="Field M."/>
            <person name="Frey P."/>
            <person name="Gelhaye E."/>
            <person name="Goldberg J."/>
            <person name="Grabherr M.G."/>
            <person name="Kodira C.D."/>
            <person name="Kohler A."/>
            <person name="Kuees U."/>
            <person name="Lindquist E.A."/>
            <person name="Lucas S.M."/>
            <person name="Mago R."/>
            <person name="Mauceli E."/>
            <person name="Morin E."/>
            <person name="Murat C."/>
            <person name="Pangilinan J.L."/>
            <person name="Park R."/>
            <person name="Pearson M."/>
            <person name="Quesneville H."/>
            <person name="Rouhier N."/>
            <person name="Sakthikumar S."/>
            <person name="Salamov A.A."/>
            <person name="Schmutz J."/>
            <person name="Selles B."/>
            <person name="Shapiro H."/>
            <person name="Tanguay P."/>
            <person name="Tuskan G.A."/>
            <person name="Henrissat B."/>
            <person name="Van de Peer Y."/>
            <person name="Rouze P."/>
            <person name="Ellis J.G."/>
            <person name="Dodds P.N."/>
            <person name="Schein J.E."/>
            <person name="Zhong S."/>
            <person name="Hamelin R.C."/>
            <person name="Grigoriev I.V."/>
            <person name="Szabo L.J."/>
            <person name="Martin F."/>
        </authorList>
    </citation>
    <scope>NUCLEOTIDE SEQUENCE [LARGE SCALE GENOMIC DNA]</scope>
    <source>
        <strain evidence="3">98AG31 / pathotype 3-4-7</strain>
    </source>
</reference>
<proteinExistence type="predicted"/>
<protein>
    <submittedName>
        <fullName evidence="2">Uncharacterized protein</fullName>
    </submittedName>
</protein>
<feature type="compositionally biased region" description="Polar residues" evidence="1">
    <location>
        <begin position="1"/>
        <end position="10"/>
    </location>
</feature>
<accession>F4RQ44</accession>
<feature type="compositionally biased region" description="Polar residues" evidence="1">
    <location>
        <begin position="62"/>
        <end position="89"/>
    </location>
</feature>
<feature type="compositionally biased region" description="Acidic residues" evidence="1">
    <location>
        <begin position="179"/>
        <end position="207"/>
    </location>
</feature>
<dbReference type="EMBL" id="GL883113">
    <property type="protein sequence ID" value="EGG05346.1"/>
    <property type="molecule type" value="Genomic_DNA"/>
</dbReference>
<feature type="region of interest" description="Disordered" evidence="1">
    <location>
        <begin position="1"/>
        <end position="259"/>
    </location>
</feature>
<keyword evidence="3" id="KW-1185">Reference proteome</keyword>
<sequence length="259" mass="28473">MITNSTASKEASTKAIRASRRVQGLQASPIEGIEPNTNTDNTYRPAEPDEKHIPSEDRGQEQHNTSQPNLNDSRPIHSQTHTSQSTKNPGNFIGHVPIPFPASNPLTTARIRIPKGKEPAQESSSDESDVDDLPNEFIDSDDENDREPRKQDESSEKDEEINQNSSPSSGSSETSDSAESSDSEDDSSDSEESESDSSESGGSDDSEEQLKKEARYTTQLPHPIISSIKNYLPGMNHPIHYPQTSIQTNLSPRTEDKTQ</sequence>